<evidence type="ECO:0000313" key="2">
    <source>
        <dbReference type="EMBL" id="KAK0466494.1"/>
    </source>
</evidence>
<feature type="region of interest" description="Disordered" evidence="1">
    <location>
        <begin position="16"/>
        <end position="46"/>
    </location>
</feature>
<dbReference type="EMBL" id="JAUEPR010000085">
    <property type="protein sequence ID" value="KAK0466494.1"/>
    <property type="molecule type" value="Genomic_DNA"/>
</dbReference>
<comment type="caution">
    <text evidence="2">The sequence shown here is derived from an EMBL/GenBank/DDBJ whole genome shotgun (WGS) entry which is preliminary data.</text>
</comment>
<evidence type="ECO:0000256" key="1">
    <source>
        <dbReference type="SAM" id="MobiDB-lite"/>
    </source>
</evidence>
<dbReference type="Gene3D" id="2.80.10.50">
    <property type="match status" value="1"/>
</dbReference>
<proteinExistence type="predicted"/>
<accession>A0AA39NIY2</accession>
<sequence>MSQNYTYTAQSVETREYVTSTKSDEPDQDVVTADGNGGIPEGATLTFDKPLDKATTDVTIKGINGMYAALPENATSGSNLVWSNDPVSWQVDLTSPDSEVYEIIPKGQDLYWITNQAVGQIVEVKAGKDIMNNENKWTLKKLVG</sequence>
<organism evidence="2 3">
    <name type="scientific">Armillaria novae-zelandiae</name>
    <dbReference type="NCBI Taxonomy" id="153914"/>
    <lineage>
        <taxon>Eukaryota</taxon>
        <taxon>Fungi</taxon>
        <taxon>Dikarya</taxon>
        <taxon>Basidiomycota</taxon>
        <taxon>Agaricomycotina</taxon>
        <taxon>Agaricomycetes</taxon>
        <taxon>Agaricomycetidae</taxon>
        <taxon>Agaricales</taxon>
        <taxon>Marasmiineae</taxon>
        <taxon>Physalacriaceae</taxon>
        <taxon>Armillaria</taxon>
    </lineage>
</organism>
<name>A0AA39NIY2_9AGAR</name>
<reference evidence="2" key="1">
    <citation type="submission" date="2023-06" db="EMBL/GenBank/DDBJ databases">
        <authorList>
            <consortium name="Lawrence Berkeley National Laboratory"/>
            <person name="Ahrendt S."/>
            <person name="Sahu N."/>
            <person name="Indic B."/>
            <person name="Wong-Bajracharya J."/>
            <person name="Merenyi Z."/>
            <person name="Ke H.-M."/>
            <person name="Monk M."/>
            <person name="Kocsube S."/>
            <person name="Drula E."/>
            <person name="Lipzen A."/>
            <person name="Balint B."/>
            <person name="Henrissat B."/>
            <person name="Andreopoulos B."/>
            <person name="Martin F.M."/>
            <person name="Harder C.B."/>
            <person name="Rigling D."/>
            <person name="Ford K.L."/>
            <person name="Foster G.D."/>
            <person name="Pangilinan J."/>
            <person name="Papanicolaou A."/>
            <person name="Barry K."/>
            <person name="LaButti K."/>
            <person name="Viragh M."/>
            <person name="Koriabine M."/>
            <person name="Yan M."/>
            <person name="Riley R."/>
            <person name="Champramary S."/>
            <person name="Plett K.L."/>
            <person name="Tsai I.J."/>
            <person name="Slot J."/>
            <person name="Sipos G."/>
            <person name="Plett J."/>
            <person name="Nagy L.G."/>
            <person name="Grigoriev I.V."/>
        </authorList>
    </citation>
    <scope>NUCLEOTIDE SEQUENCE</scope>
    <source>
        <strain evidence="2">ICMP 16352</strain>
    </source>
</reference>
<gene>
    <name evidence="2" type="ORF">IW261DRAFT_1613205</name>
</gene>
<evidence type="ECO:0000313" key="3">
    <source>
        <dbReference type="Proteomes" id="UP001175227"/>
    </source>
</evidence>
<protein>
    <submittedName>
        <fullName evidence="2">Uncharacterized protein</fullName>
    </submittedName>
</protein>
<keyword evidence="3" id="KW-1185">Reference proteome</keyword>
<dbReference type="AlphaFoldDB" id="A0AA39NIY2"/>
<dbReference type="Proteomes" id="UP001175227">
    <property type="component" value="Unassembled WGS sequence"/>
</dbReference>